<accession>A0A803KVU5</accession>
<proteinExistence type="predicted"/>
<keyword evidence="2" id="KW-1185">Reference proteome</keyword>
<dbReference type="EnsemblPlants" id="AUR62003153-RA">
    <property type="protein sequence ID" value="AUR62003153-RA:cds"/>
    <property type="gene ID" value="AUR62003153"/>
</dbReference>
<organism evidence="1 2">
    <name type="scientific">Chenopodium quinoa</name>
    <name type="common">Quinoa</name>
    <dbReference type="NCBI Taxonomy" id="63459"/>
    <lineage>
        <taxon>Eukaryota</taxon>
        <taxon>Viridiplantae</taxon>
        <taxon>Streptophyta</taxon>
        <taxon>Embryophyta</taxon>
        <taxon>Tracheophyta</taxon>
        <taxon>Spermatophyta</taxon>
        <taxon>Magnoliopsida</taxon>
        <taxon>eudicotyledons</taxon>
        <taxon>Gunneridae</taxon>
        <taxon>Pentapetalae</taxon>
        <taxon>Caryophyllales</taxon>
        <taxon>Chenopodiaceae</taxon>
        <taxon>Chenopodioideae</taxon>
        <taxon>Atripliceae</taxon>
        <taxon>Chenopodium</taxon>
    </lineage>
</organism>
<evidence type="ECO:0000313" key="1">
    <source>
        <dbReference type="EnsemblPlants" id="AUR62003153-RA:cds"/>
    </source>
</evidence>
<name>A0A803KVU5_CHEQI</name>
<dbReference type="Gramene" id="AUR62003153-RA">
    <property type="protein sequence ID" value="AUR62003153-RA:cds"/>
    <property type="gene ID" value="AUR62003153"/>
</dbReference>
<dbReference type="Proteomes" id="UP000596660">
    <property type="component" value="Unplaced"/>
</dbReference>
<protein>
    <submittedName>
        <fullName evidence="1">Uncharacterized protein</fullName>
    </submittedName>
</protein>
<reference evidence="1" key="1">
    <citation type="journal article" date="2017" name="Nature">
        <title>The genome of Chenopodium quinoa.</title>
        <authorList>
            <person name="Jarvis D.E."/>
            <person name="Ho Y.S."/>
            <person name="Lightfoot D.J."/>
            <person name="Schmoeckel S.M."/>
            <person name="Li B."/>
            <person name="Borm T.J.A."/>
            <person name="Ohyanagi H."/>
            <person name="Mineta K."/>
            <person name="Michell C.T."/>
            <person name="Saber N."/>
            <person name="Kharbatia N.M."/>
            <person name="Rupper R.R."/>
            <person name="Sharp A.R."/>
            <person name="Dally N."/>
            <person name="Boughton B.A."/>
            <person name="Woo Y.H."/>
            <person name="Gao G."/>
            <person name="Schijlen E.G.W.M."/>
            <person name="Guo X."/>
            <person name="Momin A.A."/>
            <person name="Negrao S."/>
            <person name="Al-Babili S."/>
            <person name="Gehring C."/>
            <person name="Roessner U."/>
            <person name="Jung C."/>
            <person name="Murphy K."/>
            <person name="Arold S.T."/>
            <person name="Gojobori T."/>
            <person name="van der Linden C.G."/>
            <person name="van Loo E.N."/>
            <person name="Jellen E.N."/>
            <person name="Maughan P.J."/>
            <person name="Tester M."/>
        </authorList>
    </citation>
    <scope>NUCLEOTIDE SEQUENCE [LARGE SCALE GENOMIC DNA]</scope>
    <source>
        <strain evidence="1">cv. PI 614886</strain>
    </source>
</reference>
<evidence type="ECO:0000313" key="2">
    <source>
        <dbReference type="Proteomes" id="UP000596660"/>
    </source>
</evidence>
<sequence>MEFPNLGQEKEGGVNHMNVESKISVCVCKFYLAVFIAICMHSVSCYLYCDLQVHKEGQLHLSLDWSGGAF</sequence>
<dbReference type="AlphaFoldDB" id="A0A803KVU5"/>
<reference evidence="1" key="2">
    <citation type="submission" date="2021-03" db="UniProtKB">
        <authorList>
            <consortium name="EnsemblPlants"/>
        </authorList>
    </citation>
    <scope>IDENTIFICATION</scope>
</reference>